<organism evidence="4 5">
    <name type="scientific">Clostridium scindens (strain JCM 10418 / VPI 12708)</name>
    <dbReference type="NCBI Taxonomy" id="29347"/>
    <lineage>
        <taxon>Bacteria</taxon>
        <taxon>Bacillati</taxon>
        <taxon>Bacillota</taxon>
        <taxon>Clostridia</taxon>
        <taxon>Lachnospirales</taxon>
        <taxon>Lachnospiraceae</taxon>
    </lineage>
</organism>
<dbReference type="InterPro" id="IPR041921">
    <property type="entry name" value="NuoE_N"/>
</dbReference>
<dbReference type="Gene3D" id="3.40.30.10">
    <property type="entry name" value="Glutaredoxin"/>
    <property type="match status" value="1"/>
</dbReference>
<dbReference type="Pfam" id="PF01257">
    <property type="entry name" value="2Fe-2S_thioredx"/>
    <property type="match status" value="1"/>
</dbReference>
<dbReference type="GO" id="GO:0051536">
    <property type="term" value="F:iron-sulfur cluster binding"/>
    <property type="evidence" value="ECO:0007669"/>
    <property type="project" value="UniProtKB-KW"/>
</dbReference>
<dbReference type="InterPro" id="IPR042128">
    <property type="entry name" value="NuoE_dom"/>
</dbReference>
<dbReference type="RefSeq" id="WP_004608268.1">
    <property type="nucleotide sequence ID" value="NZ_AP025569.1"/>
</dbReference>
<evidence type="ECO:0000313" key="4">
    <source>
        <dbReference type="EMBL" id="MSS40518.1"/>
    </source>
</evidence>
<sequence>MDNAILQELYDYYKEDHSLSQSELIIAMLTRIQETVGYVSKDVQEEVARLTGVNRGYVAAIIKNLPHLHAQAFRHEIRVCISDRCKARGGSDLLKKLQKLLKIKPGQVTKDGVFLLNTEYCMHNCMHGPNIKIDGRIYENVQISQLPQLLEKLRH</sequence>
<keyword evidence="2" id="KW-0408">Iron</keyword>
<reference evidence="4 5" key="1">
    <citation type="submission" date="2019-08" db="EMBL/GenBank/DDBJ databases">
        <title>In-depth cultivation of the pig gut microbiome towards novel bacterial diversity and tailored functional studies.</title>
        <authorList>
            <person name="Wylensek D."/>
            <person name="Hitch T.C.A."/>
            <person name="Clavel T."/>
        </authorList>
    </citation>
    <scope>NUCLEOTIDE SEQUENCE [LARGE SCALE GENOMIC DNA]</scope>
    <source>
        <strain evidence="4 5">BL-389-WT-3D</strain>
    </source>
</reference>
<gene>
    <name evidence="4" type="ORF">FYJ37_09155</name>
</gene>
<dbReference type="AlphaFoldDB" id="A0A844F3I4"/>
<evidence type="ECO:0000256" key="1">
    <source>
        <dbReference type="ARBA" id="ARBA00022723"/>
    </source>
</evidence>
<dbReference type="PANTHER" id="PTHR10371">
    <property type="entry name" value="NADH DEHYDROGENASE UBIQUINONE FLAVOPROTEIN 2, MITOCHONDRIAL"/>
    <property type="match status" value="1"/>
</dbReference>
<dbReference type="InterPro" id="IPR036249">
    <property type="entry name" value="Thioredoxin-like_sf"/>
</dbReference>
<dbReference type="GO" id="GO:0003954">
    <property type="term" value="F:NADH dehydrogenase activity"/>
    <property type="evidence" value="ECO:0007669"/>
    <property type="project" value="TreeGrafter"/>
</dbReference>
<dbReference type="CDD" id="cd03064">
    <property type="entry name" value="TRX_Fd_NuoE"/>
    <property type="match status" value="1"/>
</dbReference>
<dbReference type="Gene3D" id="1.10.10.1590">
    <property type="entry name" value="NADH-quinone oxidoreductase subunit E"/>
    <property type="match status" value="1"/>
</dbReference>
<keyword evidence="1" id="KW-0479">Metal-binding</keyword>
<proteinExistence type="predicted"/>
<dbReference type="Proteomes" id="UP000462363">
    <property type="component" value="Unassembled WGS sequence"/>
</dbReference>
<dbReference type="GeneID" id="62694346"/>
<name>A0A844F3I4_CLOSV</name>
<evidence type="ECO:0000313" key="5">
    <source>
        <dbReference type="Proteomes" id="UP000462363"/>
    </source>
</evidence>
<keyword evidence="3" id="KW-0411">Iron-sulfur</keyword>
<evidence type="ECO:0000256" key="3">
    <source>
        <dbReference type="ARBA" id="ARBA00023014"/>
    </source>
</evidence>
<comment type="caution">
    <text evidence="4">The sequence shown here is derived from an EMBL/GenBank/DDBJ whole genome shotgun (WGS) entry which is preliminary data.</text>
</comment>
<dbReference type="GO" id="GO:0046872">
    <property type="term" value="F:metal ion binding"/>
    <property type="evidence" value="ECO:0007669"/>
    <property type="project" value="UniProtKB-KW"/>
</dbReference>
<dbReference type="PANTHER" id="PTHR10371:SF3">
    <property type="entry name" value="NADH DEHYDROGENASE [UBIQUINONE] FLAVOPROTEIN 2, MITOCHONDRIAL"/>
    <property type="match status" value="1"/>
</dbReference>
<evidence type="ECO:0000256" key="2">
    <source>
        <dbReference type="ARBA" id="ARBA00023004"/>
    </source>
</evidence>
<dbReference type="SUPFAM" id="SSF52833">
    <property type="entry name" value="Thioredoxin-like"/>
    <property type="match status" value="1"/>
</dbReference>
<dbReference type="EMBL" id="VUMB01000016">
    <property type="protein sequence ID" value="MSS40518.1"/>
    <property type="molecule type" value="Genomic_DNA"/>
</dbReference>
<accession>A0A844F3I4</accession>
<protein>
    <submittedName>
        <fullName evidence="4">NAD(P)H-dependent oxidoreductase subunit E</fullName>
    </submittedName>
</protein>